<evidence type="ECO:0000256" key="1">
    <source>
        <dbReference type="SAM" id="MobiDB-lite"/>
    </source>
</evidence>
<proteinExistence type="predicted"/>
<feature type="region of interest" description="Disordered" evidence="1">
    <location>
        <begin position="1"/>
        <end position="29"/>
    </location>
</feature>
<dbReference type="EMBL" id="FN647757">
    <property type="protein sequence ID" value="CBJ28507.1"/>
    <property type="molecule type" value="Genomic_DNA"/>
</dbReference>
<sequence>MQAHFAARPSAGLGASPTGAPGFDSETSGESVGLWAGAYSSEVSRLAPSIKHPSAYDDVQTHRGDAQHMYVHPSKSGNDGGRGVAPPGNFNPFASDQYIFQGFASPPRYFAPFGIAGNAPKSGSSSNDGELEDSDTPCVATLPSTFRLERTNLVVTAPVTERSLSVDSLLDALRAALADAGVDVLDLKPAHCVLECSYHVGNRFLSLFVRVFKAPNRASGQLFDNSSMGNNNSDGDEQTPFLVEAQLREGDRLHFSALFREIMRAFMNQEGVNLAGTFRYKPRTYPATGEGLALEQVNMAPSRNSIRLLAERGEAIKTGGSPLPVPASMASPLASSSSSPELDSDMMDDVVLLAGMLSGSYLDVQADAAAAVAGLTTDGKLVDQLSSAAAANAANALAHAAARLLVETRHRPARRQAAVAVANLTKTPQLRAALLASDPPAGGGGFRGRAASADDLHAQQRRLVESLVVLSMGRDDGSAARKSEEEIGMRRECMRALVGLAESHVVRDMPAMRLLLSTDPSGRGAKDATLTKRLVECREILRSRA</sequence>
<dbReference type="Proteomes" id="UP000002630">
    <property type="component" value="Linkage Group LG09"/>
</dbReference>
<keyword evidence="3" id="KW-1185">Reference proteome</keyword>
<evidence type="ECO:0000313" key="2">
    <source>
        <dbReference type="EMBL" id="CBJ28507.1"/>
    </source>
</evidence>
<feature type="region of interest" description="Disordered" evidence="1">
    <location>
        <begin position="69"/>
        <end position="88"/>
    </location>
</feature>
<dbReference type="InParanoid" id="D7FHE0"/>
<gene>
    <name evidence="2" type="ORF">Esi_0107_0067</name>
</gene>
<accession>D7FHE0</accession>
<dbReference type="AlphaFoldDB" id="D7FHE0"/>
<dbReference type="OrthoDB" id="10363590at2759"/>
<dbReference type="EMBL" id="FN649734">
    <property type="protein sequence ID" value="CBJ28507.1"/>
    <property type="molecule type" value="Genomic_DNA"/>
</dbReference>
<evidence type="ECO:0000313" key="3">
    <source>
        <dbReference type="Proteomes" id="UP000002630"/>
    </source>
</evidence>
<organism evidence="2 3">
    <name type="scientific">Ectocarpus siliculosus</name>
    <name type="common">Brown alga</name>
    <name type="synonym">Conferva siliculosa</name>
    <dbReference type="NCBI Taxonomy" id="2880"/>
    <lineage>
        <taxon>Eukaryota</taxon>
        <taxon>Sar</taxon>
        <taxon>Stramenopiles</taxon>
        <taxon>Ochrophyta</taxon>
        <taxon>PX clade</taxon>
        <taxon>Phaeophyceae</taxon>
        <taxon>Ectocarpales</taxon>
        <taxon>Ectocarpaceae</taxon>
        <taxon>Ectocarpus</taxon>
    </lineage>
</organism>
<protein>
    <submittedName>
        <fullName evidence="2">Uncharacterized protein</fullName>
    </submittedName>
</protein>
<reference evidence="2 3" key="1">
    <citation type="journal article" date="2010" name="Nature">
        <title>The Ectocarpus genome and the independent evolution of multicellularity in brown algae.</title>
        <authorList>
            <person name="Cock J.M."/>
            <person name="Sterck L."/>
            <person name="Rouze P."/>
            <person name="Scornet D."/>
            <person name="Allen A.E."/>
            <person name="Amoutzias G."/>
            <person name="Anthouard V."/>
            <person name="Artiguenave F."/>
            <person name="Aury J.M."/>
            <person name="Badger J.H."/>
            <person name="Beszteri B."/>
            <person name="Billiau K."/>
            <person name="Bonnet E."/>
            <person name="Bothwell J.H."/>
            <person name="Bowler C."/>
            <person name="Boyen C."/>
            <person name="Brownlee C."/>
            <person name="Carrano C.J."/>
            <person name="Charrier B."/>
            <person name="Cho G.Y."/>
            <person name="Coelho S.M."/>
            <person name="Collen J."/>
            <person name="Corre E."/>
            <person name="Da Silva C."/>
            <person name="Delage L."/>
            <person name="Delaroque N."/>
            <person name="Dittami S.M."/>
            <person name="Doulbeau S."/>
            <person name="Elias M."/>
            <person name="Farnham G."/>
            <person name="Gachon C.M."/>
            <person name="Gschloessl B."/>
            <person name="Heesch S."/>
            <person name="Jabbari K."/>
            <person name="Jubin C."/>
            <person name="Kawai H."/>
            <person name="Kimura K."/>
            <person name="Kloareg B."/>
            <person name="Kupper F.C."/>
            <person name="Lang D."/>
            <person name="Le Bail A."/>
            <person name="Leblanc C."/>
            <person name="Lerouge P."/>
            <person name="Lohr M."/>
            <person name="Lopez P.J."/>
            <person name="Martens C."/>
            <person name="Maumus F."/>
            <person name="Michel G."/>
            <person name="Miranda-Saavedra D."/>
            <person name="Morales J."/>
            <person name="Moreau H."/>
            <person name="Motomura T."/>
            <person name="Nagasato C."/>
            <person name="Napoli C.A."/>
            <person name="Nelson D.R."/>
            <person name="Nyvall-Collen P."/>
            <person name="Peters A.F."/>
            <person name="Pommier C."/>
            <person name="Potin P."/>
            <person name="Poulain J."/>
            <person name="Quesneville H."/>
            <person name="Read B."/>
            <person name="Rensing S.A."/>
            <person name="Ritter A."/>
            <person name="Rousvoal S."/>
            <person name="Samanta M."/>
            <person name="Samson G."/>
            <person name="Schroeder D.C."/>
            <person name="Segurens B."/>
            <person name="Strittmatter M."/>
            <person name="Tonon T."/>
            <person name="Tregear J.W."/>
            <person name="Valentin K."/>
            <person name="von Dassow P."/>
            <person name="Yamagishi T."/>
            <person name="Van de Peer Y."/>
            <person name="Wincker P."/>
        </authorList>
    </citation>
    <scope>NUCLEOTIDE SEQUENCE [LARGE SCALE GENOMIC DNA]</scope>
    <source>
        <strain evidence="3">Ec32 / CCAP1310/4</strain>
    </source>
</reference>
<feature type="compositionally biased region" description="Low complexity" evidence="1">
    <location>
        <begin position="326"/>
        <end position="341"/>
    </location>
</feature>
<feature type="region of interest" description="Disordered" evidence="1">
    <location>
        <begin position="317"/>
        <end position="341"/>
    </location>
</feature>
<name>D7FHE0_ECTSI</name>